<comment type="caution">
    <text evidence="2">The sequence shown here is derived from an EMBL/GenBank/DDBJ whole genome shotgun (WGS) entry which is preliminary data.</text>
</comment>
<dbReference type="Proteomes" id="UP001068379">
    <property type="component" value="Unassembled WGS sequence"/>
</dbReference>
<accession>A0ABT4M778</accession>
<feature type="domain" description="Glycosyltransferase subfamily 4-like N-terminal" evidence="1">
    <location>
        <begin position="14"/>
        <end position="168"/>
    </location>
</feature>
<evidence type="ECO:0000313" key="2">
    <source>
        <dbReference type="EMBL" id="MCZ4329951.1"/>
    </source>
</evidence>
<reference evidence="2" key="1">
    <citation type="submission" date="2022-12" db="EMBL/GenBank/DDBJ databases">
        <title>Bacterial isolates from different developmental stages of Nematostella vectensis.</title>
        <authorList>
            <person name="Fraune S."/>
        </authorList>
    </citation>
    <scope>NUCLEOTIDE SEQUENCE</scope>
    <source>
        <strain evidence="2">G21619-S1</strain>
    </source>
</reference>
<dbReference type="Pfam" id="PF13439">
    <property type="entry name" value="Glyco_transf_4"/>
    <property type="match status" value="1"/>
</dbReference>
<dbReference type="PANTHER" id="PTHR45947">
    <property type="entry name" value="SULFOQUINOVOSYL TRANSFERASE SQD2"/>
    <property type="match status" value="1"/>
</dbReference>
<protein>
    <submittedName>
        <fullName evidence="2">Glycosyltransferase</fullName>
        <ecNumber evidence="2">2.4.-.-</ecNumber>
    </submittedName>
</protein>
<evidence type="ECO:0000313" key="3">
    <source>
        <dbReference type="Proteomes" id="UP001068379"/>
    </source>
</evidence>
<keyword evidence="2" id="KW-0328">Glycosyltransferase</keyword>
<dbReference type="RefSeq" id="WP_269358142.1">
    <property type="nucleotide sequence ID" value="NZ_JAPWHE010000004.1"/>
</dbReference>
<gene>
    <name evidence="2" type="ORF">O4H32_08315</name>
</gene>
<dbReference type="GO" id="GO:0016757">
    <property type="term" value="F:glycosyltransferase activity"/>
    <property type="evidence" value="ECO:0007669"/>
    <property type="project" value="UniProtKB-KW"/>
</dbReference>
<name>A0ABT4M778_9BURK</name>
<dbReference type="Pfam" id="PF13692">
    <property type="entry name" value="Glyco_trans_1_4"/>
    <property type="match status" value="1"/>
</dbReference>
<dbReference type="SUPFAM" id="SSF53756">
    <property type="entry name" value="UDP-Glycosyltransferase/glycogen phosphorylase"/>
    <property type="match status" value="1"/>
</dbReference>
<dbReference type="EC" id="2.4.-.-" evidence="2"/>
<dbReference type="PANTHER" id="PTHR45947:SF3">
    <property type="entry name" value="SULFOQUINOVOSYL TRANSFERASE SQD2"/>
    <property type="match status" value="1"/>
</dbReference>
<dbReference type="EMBL" id="JAPWHE010000004">
    <property type="protein sequence ID" value="MCZ4329951.1"/>
    <property type="molecule type" value="Genomic_DNA"/>
</dbReference>
<dbReference type="InterPro" id="IPR050194">
    <property type="entry name" value="Glycosyltransferase_grp1"/>
</dbReference>
<dbReference type="InterPro" id="IPR028098">
    <property type="entry name" value="Glyco_trans_4-like_N"/>
</dbReference>
<keyword evidence="3" id="KW-1185">Reference proteome</keyword>
<evidence type="ECO:0000259" key="1">
    <source>
        <dbReference type="Pfam" id="PF13439"/>
    </source>
</evidence>
<organism evidence="2 3">
    <name type="scientific">Castellaniella denitrificans</name>
    <dbReference type="NCBI Taxonomy" id="56119"/>
    <lineage>
        <taxon>Bacteria</taxon>
        <taxon>Pseudomonadati</taxon>
        <taxon>Pseudomonadota</taxon>
        <taxon>Betaproteobacteria</taxon>
        <taxon>Burkholderiales</taxon>
        <taxon>Alcaligenaceae</taxon>
        <taxon>Castellaniella</taxon>
    </lineage>
</organism>
<dbReference type="Gene3D" id="3.40.50.2000">
    <property type="entry name" value="Glycogen Phosphorylase B"/>
    <property type="match status" value="2"/>
</dbReference>
<sequence length="368" mass="40206">MKILYTNFHPRNGGGHATYVVNLARSFQGEHQVTVATPGTSRLFEQAGRIPGVRCMDVSFSTRPGPMLAEVARLRRLLREGGFDLVHVNGSADHRQAMLARIGLRRPPRIVWTKHNTMPVRGIGHWLRARFGTDGTIGVSEFVTRMLRKTAYRRLPMRAIHHGVDTERFHPSSPAEVSEARRSLLGDLPEDVLVLASVGGTDRDKGWLVLAQALARLPDGMKQRIRVVVAGDPPRGALRRDFEALGVDSAVFFPGLVGRPERVLAAADSGFVLSFHEACSFAACESLSMGLPTLVSDAGGLPEVVRHGIDGWIVPAGDVDATEAWLMDRLAHPVPSGMPAAARARAQECFSMPVFAERTLAFYRQVCA</sequence>
<proteinExistence type="predicted"/>
<keyword evidence="2" id="KW-0808">Transferase</keyword>